<dbReference type="GO" id="GO:0044780">
    <property type="term" value="P:bacterial-type flagellum assembly"/>
    <property type="evidence" value="ECO:0007669"/>
    <property type="project" value="InterPro"/>
</dbReference>
<dbReference type="Pfam" id="PF00460">
    <property type="entry name" value="Flg_bb_rod"/>
    <property type="match status" value="1"/>
</dbReference>
<proteinExistence type="inferred from homology"/>
<comment type="caution">
    <text evidence="6">The sequence shown here is derived from an EMBL/GenBank/DDBJ whole genome shotgun (WGS) entry which is preliminary data.</text>
</comment>
<evidence type="ECO:0000256" key="3">
    <source>
        <dbReference type="ARBA" id="ARBA00023143"/>
    </source>
</evidence>
<dbReference type="PANTHER" id="PTHR30033:SF1">
    <property type="entry name" value="FLAGELLAR HOOK-ASSOCIATED PROTEIN 1"/>
    <property type="match status" value="1"/>
</dbReference>
<protein>
    <recommendedName>
        <fullName evidence="4">Flagellar hook-associated protein 1</fullName>
        <shortName evidence="4">HAP1</shortName>
    </recommendedName>
</protein>
<dbReference type="Proteomes" id="UP000029227">
    <property type="component" value="Unassembled WGS sequence"/>
</dbReference>
<evidence type="ECO:0000313" key="6">
    <source>
        <dbReference type="EMBL" id="GAL06880.1"/>
    </source>
</evidence>
<comment type="subcellular location">
    <subcellularLocation>
        <location evidence="1 4">Bacterial flagellum</location>
    </subcellularLocation>
    <subcellularLocation>
        <location evidence="4">Secreted</location>
    </subcellularLocation>
</comment>
<evidence type="ECO:0000313" key="7">
    <source>
        <dbReference type="Proteomes" id="UP000029227"/>
    </source>
</evidence>
<dbReference type="InterPro" id="IPR001444">
    <property type="entry name" value="Flag_bb_rod_N"/>
</dbReference>
<keyword evidence="4" id="KW-0964">Secreted</keyword>
<keyword evidence="3 4" id="KW-0975">Bacterial flagellum</keyword>
<evidence type="ECO:0000256" key="2">
    <source>
        <dbReference type="ARBA" id="ARBA00009677"/>
    </source>
</evidence>
<evidence type="ECO:0000259" key="5">
    <source>
        <dbReference type="Pfam" id="PF00460"/>
    </source>
</evidence>
<dbReference type="InterPro" id="IPR002371">
    <property type="entry name" value="FlgK"/>
</dbReference>
<keyword evidence="6" id="KW-0282">Flagellum</keyword>
<dbReference type="eggNOG" id="COG1256">
    <property type="taxonomic scope" value="Bacteria"/>
</dbReference>
<reference evidence="6 7" key="1">
    <citation type="journal article" date="2014" name="Genome Announc.">
        <title>Draft Genome Sequences of Two Vibrionaceae Species, Vibrio ponticus C121 and Photobacterium aphoticum C119, Isolated as Coral Reef Microbiota.</title>
        <authorList>
            <person name="Al-saari N."/>
            <person name="Meirelles P.M."/>
            <person name="Mino S."/>
            <person name="Suda W."/>
            <person name="Oshima K."/>
            <person name="Hattori M."/>
            <person name="Ohkuma M."/>
            <person name="Thompson F.L."/>
            <person name="Gomez-Gil B."/>
            <person name="Sawabe T."/>
            <person name="Sawabe T."/>
        </authorList>
    </citation>
    <scope>NUCLEOTIDE SEQUENCE [LARGE SCALE GENOMIC DNA]</scope>
    <source>
        <strain evidence="6 7">JCM 19237</strain>
    </source>
</reference>
<dbReference type="GO" id="GO:0009424">
    <property type="term" value="C:bacterial-type flagellum hook"/>
    <property type="evidence" value="ECO:0007669"/>
    <property type="project" value="UniProtKB-UniRule"/>
</dbReference>
<evidence type="ECO:0000256" key="1">
    <source>
        <dbReference type="ARBA" id="ARBA00004365"/>
    </source>
</evidence>
<comment type="similarity">
    <text evidence="2 4">Belongs to the flagella basal body rod proteins family.</text>
</comment>
<name>A0A090QUL2_9GAMM</name>
<accession>A0A090QUL2</accession>
<keyword evidence="6" id="KW-0969">Cilium</keyword>
<dbReference type="PANTHER" id="PTHR30033">
    <property type="entry name" value="FLAGELLAR HOOK-ASSOCIATED PROTEIN 1"/>
    <property type="match status" value="1"/>
</dbReference>
<evidence type="ECO:0000256" key="4">
    <source>
        <dbReference type="RuleBase" id="RU362065"/>
    </source>
</evidence>
<dbReference type="GO" id="GO:0005576">
    <property type="term" value="C:extracellular region"/>
    <property type="evidence" value="ECO:0007669"/>
    <property type="project" value="UniProtKB-SubCell"/>
</dbReference>
<dbReference type="PRINTS" id="PR01005">
    <property type="entry name" value="FLGHOOKAP1"/>
</dbReference>
<gene>
    <name evidence="4" type="primary">flgK</name>
    <name evidence="6" type="ORF">JCM19237_3946</name>
</gene>
<dbReference type="AlphaFoldDB" id="A0A090QUL2"/>
<organism evidence="6 7">
    <name type="scientific">Photobacterium aphoticum</name>
    <dbReference type="NCBI Taxonomy" id="754436"/>
    <lineage>
        <taxon>Bacteria</taxon>
        <taxon>Pseudomonadati</taxon>
        <taxon>Pseudomonadota</taxon>
        <taxon>Gammaproteobacteria</taxon>
        <taxon>Vibrionales</taxon>
        <taxon>Vibrionaceae</taxon>
        <taxon>Photobacterium</taxon>
    </lineage>
</organism>
<keyword evidence="6" id="KW-0966">Cell projection</keyword>
<dbReference type="STRING" id="754436.JCM19237_3946"/>
<feature type="domain" description="Flagellar basal body rod protein N-terminal" evidence="5">
    <location>
        <begin position="9"/>
        <end position="35"/>
    </location>
</feature>
<dbReference type="EMBL" id="BBMN01000013">
    <property type="protein sequence ID" value="GAL06880.1"/>
    <property type="molecule type" value="Genomic_DNA"/>
</dbReference>
<sequence length="110" mass="12213">MAFDLLNMGSQGVLTAQRQLNTTSHNINNVNTEGYSRQSVVQQSNDPIWWGGSQYGTGVHVAEVRRGYDQFATNELNLTTTNLSYANERDSQLGRLDNMLSNSAKKSPMT</sequence>
<dbReference type="GO" id="GO:0005198">
    <property type="term" value="F:structural molecule activity"/>
    <property type="evidence" value="ECO:0007669"/>
    <property type="project" value="UniProtKB-UniRule"/>
</dbReference>